<reference evidence="1" key="1">
    <citation type="submission" date="2021-02" db="EMBL/GenBank/DDBJ databases">
        <authorList>
            <person name="Nowell W R."/>
        </authorList>
    </citation>
    <scope>NUCLEOTIDE SEQUENCE</scope>
</reference>
<evidence type="ECO:0000313" key="1">
    <source>
        <dbReference type="EMBL" id="CAF4659755.1"/>
    </source>
</evidence>
<evidence type="ECO:0000313" key="3">
    <source>
        <dbReference type="Proteomes" id="UP000681720"/>
    </source>
</evidence>
<dbReference type="EMBL" id="CAJOBJ010180664">
    <property type="protein sequence ID" value="CAF4916797.1"/>
    <property type="molecule type" value="Genomic_DNA"/>
</dbReference>
<proteinExistence type="predicted"/>
<comment type="caution">
    <text evidence="1">The sequence shown here is derived from an EMBL/GenBank/DDBJ whole genome shotgun (WGS) entry which is preliminary data.</text>
</comment>
<protein>
    <submittedName>
        <fullName evidence="1">Uncharacterized protein</fullName>
    </submittedName>
</protein>
<feature type="non-terminal residue" evidence="1">
    <location>
        <position position="1"/>
    </location>
</feature>
<sequence length="62" mass="6915">GNPKDNKDDDDGDDPDRKRMMRKFEGAIVTDPQVSFSDVVGLEQAKEALKEAVILPVKFPQL</sequence>
<dbReference type="EMBL" id="CAJOBJ010117429">
    <property type="protein sequence ID" value="CAF4659755.1"/>
    <property type="molecule type" value="Genomic_DNA"/>
</dbReference>
<dbReference type="InterPro" id="IPR027417">
    <property type="entry name" value="P-loop_NTPase"/>
</dbReference>
<gene>
    <name evidence="1" type="ORF">GIL414_LOCUS41430</name>
    <name evidence="2" type="ORF">GIL414_LOCUS52595</name>
</gene>
<evidence type="ECO:0000313" key="2">
    <source>
        <dbReference type="EMBL" id="CAF4916797.1"/>
    </source>
</evidence>
<name>A0A8S3A8A2_9BILA</name>
<accession>A0A8S3A8A2</accession>
<dbReference type="Proteomes" id="UP000681720">
    <property type="component" value="Unassembled WGS sequence"/>
</dbReference>
<dbReference type="Gene3D" id="3.40.50.300">
    <property type="entry name" value="P-loop containing nucleotide triphosphate hydrolases"/>
    <property type="match status" value="1"/>
</dbReference>
<feature type="non-terminal residue" evidence="1">
    <location>
        <position position="62"/>
    </location>
</feature>
<organism evidence="1 3">
    <name type="scientific">Rotaria magnacalcarata</name>
    <dbReference type="NCBI Taxonomy" id="392030"/>
    <lineage>
        <taxon>Eukaryota</taxon>
        <taxon>Metazoa</taxon>
        <taxon>Spiralia</taxon>
        <taxon>Gnathifera</taxon>
        <taxon>Rotifera</taxon>
        <taxon>Eurotatoria</taxon>
        <taxon>Bdelloidea</taxon>
        <taxon>Philodinida</taxon>
        <taxon>Philodinidae</taxon>
        <taxon>Rotaria</taxon>
    </lineage>
</organism>
<dbReference type="AlphaFoldDB" id="A0A8S3A8A2"/>